<gene>
    <name evidence="2" type="ORF">TCAL_07296</name>
</gene>
<organism evidence="2 3">
    <name type="scientific">Tigriopus californicus</name>
    <name type="common">Marine copepod</name>
    <dbReference type="NCBI Taxonomy" id="6832"/>
    <lineage>
        <taxon>Eukaryota</taxon>
        <taxon>Metazoa</taxon>
        <taxon>Ecdysozoa</taxon>
        <taxon>Arthropoda</taxon>
        <taxon>Crustacea</taxon>
        <taxon>Multicrustacea</taxon>
        <taxon>Hexanauplia</taxon>
        <taxon>Copepoda</taxon>
        <taxon>Harpacticoida</taxon>
        <taxon>Harpacticidae</taxon>
        <taxon>Tigriopus</taxon>
    </lineage>
</organism>
<name>A0A553PPE7_TIGCA</name>
<dbReference type="AlphaFoldDB" id="A0A553PPE7"/>
<proteinExistence type="predicted"/>
<comment type="caution">
    <text evidence="2">The sequence shown here is derived from an EMBL/GenBank/DDBJ whole genome shotgun (WGS) entry which is preliminary data.</text>
</comment>
<sequence>MCASFSARAPSFDHPNYFYDLMPDDDNESPPQSVARAIPRRSRRSIPTQMRSRSTSPYVYSEDEDRMSLNWSSDGSQEWLPSASLSSGGSSGSSTRGTPIHPAHTRPKRAGWEQLDLEDSLIWPQIEEEVRSFLDKLRGPRVPGKPKDSKRVASTENEPTTSIPTGPIRPILSSKVLALQDLELRDAHLTDVLQYQRLSFHFPRIEFPTKSQCGELMEWILVDHDFPLPKLHFFRRSTFLMDPTEVEERFLRENFPAFTTDPLSPEENNVLIKRLKFVLKCLGWSSRDVMRNLTELAVATKRERRMLGRFILAAYVGRPLLHYRPLSQIVKAILILTHTHKVADIRQRDLAAIQSSISANKRKGWSALRKHFNVVRLVKDKQIKAANSRDMLQEEMKIVFLTVMRHINTTDLTNIDHKDVPMPLLAEVTNRNSFKRATFAKLLGRLKRLKNGVDAQSHFHNQRDILQAVIAQGATKPTEIDWRPIENGFPSYTRGCLMSVLYHSMKPGDGQTIREQWLASYQRRLQQTYKNSRFSATYNKDMEQLKEAYQWAKEAFEQDDKAKISIPKEDGSL</sequence>
<protein>
    <submittedName>
        <fullName evidence="2">Uncharacterized protein</fullName>
    </submittedName>
</protein>
<accession>A0A553PPE7</accession>
<reference evidence="2 3" key="1">
    <citation type="journal article" date="2018" name="Nat. Ecol. Evol.">
        <title>Genomic signatures of mitonuclear coevolution across populations of Tigriopus californicus.</title>
        <authorList>
            <person name="Barreto F.S."/>
            <person name="Watson E.T."/>
            <person name="Lima T.G."/>
            <person name="Willett C.S."/>
            <person name="Edmands S."/>
            <person name="Li W."/>
            <person name="Burton R.S."/>
        </authorList>
    </citation>
    <scope>NUCLEOTIDE SEQUENCE [LARGE SCALE GENOMIC DNA]</scope>
    <source>
        <strain evidence="2 3">San Diego</strain>
    </source>
</reference>
<dbReference type="EMBL" id="VCGU01000002">
    <property type="protein sequence ID" value="TRY79555.1"/>
    <property type="molecule type" value="Genomic_DNA"/>
</dbReference>
<feature type="compositionally biased region" description="Polar residues" evidence="1">
    <location>
        <begin position="154"/>
        <end position="164"/>
    </location>
</feature>
<feature type="region of interest" description="Disordered" evidence="1">
    <location>
        <begin position="1"/>
        <end position="111"/>
    </location>
</feature>
<evidence type="ECO:0000313" key="3">
    <source>
        <dbReference type="Proteomes" id="UP000318571"/>
    </source>
</evidence>
<feature type="compositionally biased region" description="Low complexity" evidence="1">
    <location>
        <begin position="82"/>
        <end position="94"/>
    </location>
</feature>
<keyword evidence="3" id="KW-1185">Reference proteome</keyword>
<evidence type="ECO:0000313" key="2">
    <source>
        <dbReference type="EMBL" id="TRY79555.1"/>
    </source>
</evidence>
<dbReference type="Proteomes" id="UP000318571">
    <property type="component" value="Chromosome 6"/>
</dbReference>
<feature type="region of interest" description="Disordered" evidence="1">
    <location>
        <begin position="137"/>
        <end position="167"/>
    </location>
</feature>
<evidence type="ECO:0000256" key="1">
    <source>
        <dbReference type="SAM" id="MobiDB-lite"/>
    </source>
</evidence>
<feature type="compositionally biased region" description="Polar residues" evidence="1">
    <location>
        <begin position="48"/>
        <end position="58"/>
    </location>
</feature>